<evidence type="ECO:0000256" key="5">
    <source>
        <dbReference type="ARBA" id="ARBA00022847"/>
    </source>
</evidence>
<keyword evidence="12" id="KW-1185">Reference proteome</keyword>
<feature type="compositionally biased region" description="Polar residues" evidence="9">
    <location>
        <begin position="739"/>
        <end position="748"/>
    </location>
</feature>
<dbReference type="SUPFAM" id="SSF161070">
    <property type="entry name" value="SNF-like"/>
    <property type="match status" value="1"/>
</dbReference>
<dbReference type="AlphaFoldDB" id="A0AAW1IDX4"/>
<dbReference type="PROSITE" id="PS50267">
    <property type="entry name" value="NA_NEUROTRAN_SYMP_3"/>
    <property type="match status" value="1"/>
</dbReference>
<dbReference type="Pfam" id="PF00209">
    <property type="entry name" value="SNF"/>
    <property type="match status" value="1"/>
</dbReference>
<feature type="transmembrane region" description="Helical" evidence="10">
    <location>
        <begin position="439"/>
        <end position="460"/>
    </location>
</feature>
<gene>
    <name evidence="11" type="ORF">QE152_g35932</name>
</gene>
<feature type="transmembrane region" description="Helical" evidence="10">
    <location>
        <begin position="503"/>
        <end position="523"/>
    </location>
</feature>
<comment type="similarity">
    <text evidence="2">Belongs to the sodium:neurotransmitter symporter (SNF) (TC 2.A.22) family.</text>
</comment>
<proteinExistence type="inferred from homology"/>
<name>A0AAW1IDX4_POPJA</name>
<keyword evidence="3" id="KW-0813">Transport</keyword>
<feature type="region of interest" description="Disordered" evidence="9">
    <location>
        <begin position="736"/>
        <end position="763"/>
    </location>
</feature>
<feature type="transmembrane region" description="Helical" evidence="10">
    <location>
        <begin position="403"/>
        <end position="427"/>
    </location>
</feature>
<evidence type="ECO:0000256" key="8">
    <source>
        <dbReference type="PIRSR" id="PIRSR600175-2"/>
    </source>
</evidence>
<dbReference type="PANTHER" id="PTHR11616:SF240">
    <property type="entry name" value="BLOATED TUBULES, ISOFORM B-RELATED"/>
    <property type="match status" value="1"/>
</dbReference>
<dbReference type="Proteomes" id="UP001458880">
    <property type="component" value="Unassembled WGS sequence"/>
</dbReference>
<evidence type="ECO:0000256" key="3">
    <source>
        <dbReference type="ARBA" id="ARBA00022448"/>
    </source>
</evidence>
<dbReference type="EMBL" id="JASPKY010000616">
    <property type="protein sequence ID" value="KAK9687884.1"/>
    <property type="molecule type" value="Genomic_DNA"/>
</dbReference>
<dbReference type="GO" id="GO:0015293">
    <property type="term" value="F:symporter activity"/>
    <property type="evidence" value="ECO:0007669"/>
    <property type="project" value="UniProtKB-KW"/>
</dbReference>
<feature type="transmembrane region" description="Helical" evidence="10">
    <location>
        <begin position="108"/>
        <end position="128"/>
    </location>
</feature>
<feature type="disulfide bond" evidence="8">
    <location>
        <begin position="225"/>
        <end position="234"/>
    </location>
</feature>
<keyword evidence="5" id="KW-0769">Symport</keyword>
<feature type="transmembrane region" description="Helical" evidence="10">
    <location>
        <begin position="297"/>
        <end position="318"/>
    </location>
</feature>
<keyword evidence="6 10" id="KW-1133">Transmembrane helix</keyword>
<organism evidence="11 12">
    <name type="scientific">Popillia japonica</name>
    <name type="common">Japanese beetle</name>
    <dbReference type="NCBI Taxonomy" id="7064"/>
    <lineage>
        <taxon>Eukaryota</taxon>
        <taxon>Metazoa</taxon>
        <taxon>Ecdysozoa</taxon>
        <taxon>Arthropoda</taxon>
        <taxon>Hexapoda</taxon>
        <taxon>Insecta</taxon>
        <taxon>Pterygota</taxon>
        <taxon>Neoptera</taxon>
        <taxon>Endopterygota</taxon>
        <taxon>Coleoptera</taxon>
        <taxon>Polyphaga</taxon>
        <taxon>Scarabaeiformia</taxon>
        <taxon>Scarabaeidae</taxon>
        <taxon>Rutelinae</taxon>
        <taxon>Popillia</taxon>
    </lineage>
</organism>
<protein>
    <submittedName>
        <fullName evidence="11">Sodium:neurotransmitter symporter family</fullName>
    </submittedName>
</protein>
<evidence type="ECO:0000256" key="4">
    <source>
        <dbReference type="ARBA" id="ARBA00022692"/>
    </source>
</evidence>
<keyword evidence="4 10" id="KW-0812">Transmembrane</keyword>
<dbReference type="GO" id="GO:0005886">
    <property type="term" value="C:plasma membrane"/>
    <property type="evidence" value="ECO:0007669"/>
    <property type="project" value="TreeGrafter"/>
</dbReference>
<feature type="transmembrane region" description="Helical" evidence="10">
    <location>
        <begin position="609"/>
        <end position="628"/>
    </location>
</feature>
<reference evidence="11 12" key="1">
    <citation type="journal article" date="2024" name="BMC Genomics">
        <title>De novo assembly and annotation of Popillia japonica's genome with initial clues to its potential as an invasive pest.</title>
        <authorList>
            <person name="Cucini C."/>
            <person name="Boschi S."/>
            <person name="Funari R."/>
            <person name="Cardaioli E."/>
            <person name="Iannotti N."/>
            <person name="Marturano G."/>
            <person name="Paoli F."/>
            <person name="Bruttini M."/>
            <person name="Carapelli A."/>
            <person name="Frati F."/>
            <person name="Nardi F."/>
        </authorList>
    </citation>
    <scope>NUCLEOTIDE SEQUENCE [LARGE SCALE GENOMIC DNA]</scope>
    <source>
        <strain evidence="11">DMR45628</strain>
    </source>
</reference>
<dbReference type="GO" id="GO:0035725">
    <property type="term" value="P:sodium ion transmembrane transport"/>
    <property type="evidence" value="ECO:0007669"/>
    <property type="project" value="TreeGrafter"/>
</dbReference>
<dbReference type="InterPro" id="IPR000175">
    <property type="entry name" value="Na/ntran_symport"/>
</dbReference>
<evidence type="ECO:0000256" key="6">
    <source>
        <dbReference type="ARBA" id="ARBA00022989"/>
    </source>
</evidence>
<evidence type="ECO:0000256" key="1">
    <source>
        <dbReference type="ARBA" id="ARBA00004141"/>
    </source>
</evidence>
<evidence type="ECO:0000256" key="7">
    <source>
        <dbReference type="ARBA" id="ARBA00023136"/>
    </source>
</evidence>
<keyword evidence="8" id="KW-1015">Disulfide bond</keyword>
<feature type="transmembrane region" description="Helical" evidence="10">
    <location>
        <begin position="324"/>
        <end position="348"/>
    </location>
</feature>
<comment type="caution">
    <text evidence="11">The sequence shown here is derived from an EMBL/GenBank/DDBJ whole genome shotgun (WGS) entry which is preliminary data.</text>
</comment>
<feature type="compositionally biased region" description="Basic residues" evidence="9">
    <location>
        <begin position="749"/>
        <end position="761"/>
    </location>
</feature>
<feature type="transmembrane region" description="Helical" evidence="10">
    <location>
        <begin position="466"/>
        <end position="491"/>
    </location>
</feature>
<keyword evidence="7 10" id="KW-0472">Membrane</keyword>
<evidence type="ECO:0000313" key="12">
    <source>
        <dbReference type="Proteomes" id="UP001458880"/>
    </source>
</evidence>
<feature type="transmembrane region" description="Helical" evidence="10">
    <location>
        <begin position="529"/>
        <end position="555"/>
    </location>
</feature>
<evidence type="ECO:0000256" key="10">
    <source>
        <dbReference type="SAM" id="Phobius"/>
    </source>
</evidence>
<evidence type="ECO:0000313" key="11">
    <source>
        <dbReference type="EMBL" id="KAK9687884.1"/>
    </source>
</evidence>
<evidence type="ECO:0000256" key="2">
    <source>
        <dbReference type="ARBA" id="ARBA00006459"/>
    </source>
</evidence>
<comment type="subcellular location">
    <subcellularLocation>
        <location evidence="1">Membrane</location>
        <topology evidence="1">Multi-pass membrane protein</topology>
    </subcellularLocation>
</comment>
<sequence length="797" mass="91507">MANIFGFAPKAIKDNKRIEEKFRLRALKAIEQFCVEQEILELQRAKLATAPETADFSRAMNMYIIDTDELKRVAPTASTLSMTVMKENIMMVIVKFFRSMYKDLKCELTWVQLISILLMIQMPFPYIIEHVNMVTDFGAIPVLIVQFAIALFVGMPFYMIIMFLANYSRKSLFKFWECVPALRGLPISTVIVWTQHEIFNISIAAISVKLLWSVLTSTQYPWKDCNFKGSSPDCYHEPKGEYNATCCTITHSKRSPNCTDEYYAATVFKYAAYDFYYKNQLALEHNPSLNSGRSMPLVYVGVTVGFYALGYIFLMMGLNRIRYILTPLSVMVCAIFFGPFLLFTLLYGDQDMYPSLPRDYQVFLNHEFLSIMIRKSLSRELSANIITFSALASSDMSPEMNTILIYTSRVLALLTITVWFSMGGSLLKKYYKVNDAKCINMMGLPFLFAMMPELLSKALFPKLCLLIYFSMIVSWCFCGTISIMSSLVIAIMEEQPKLMKFKGSVCGILCVFACTIHVLMLQASNQAVIITWMADAVIQIKVIMFHCMLIAIFLYGLNRISNDYHFVFHRKIHPFWIHGVKVAMLVVTLVTLAYYIIKFTINPINLLEILTISAITFPVVAGAVLVFVRYKSGLRKTFIAPDPQWGPKNSKKRIARSKFDPKRTLHYSLSETCKHSCLLYSRALRQEIMYWNVWSKNRYGKVAKLSEDDEEEIVEVEETQHEEGDDQLEELRELGEKQFTGSPPQQRSKPLKTRSIASRKKISPDCRRGNFQIDECELGAQFELTNEMDSAIKRLIE</sequence>
<dbReference type="PANTHER" id="PTHR11616">
    <property type="entry name" value="SODIUM/CHLORIDE DEPENDENT TRANSPORTER"/>
    <property type="match status" value="1"/>
</dbReference>
<accession>A0AAW1IDX4</accession>
<feature type="transmembrane region" description="Helical" evidence="10">
    <location>
        <begin position="140"/>
        <end position="165"/>
    </location>
</feature>
<feature type="transmembrane region" description="Helical" evidence="10">
    <location>
        <begin position="575"/>
        <end position="597"/>
    </location>
</feature>
<dbReference type="GO" id="GO:0006865">
    <property type="term" value="P:amino acid transport"/>
    <property type="evidence" value="ECO:0007669"/>
    <property type="project" value="TreeGrafter"/>
</dbReference>
<dbReference type="InterPro" id="IPR037272">
    <property type="entry name" value="SNS_sf"/>
</dbReference>
<evidence type="ECO:0000256" key="9">
    <source>
        <dbReference type="SAM" id="MobiDB-lite"/>
    </source>
</evidence>